<dbReference type="EMBL" id="JACAGB010000013">
    <property type="protein sequence ID" value="KAF6329008.1"/>
    <property type="molecule type" value="Genomic_DNA"/>
</dbReference>
<accession>A0A7J7VVD9</accession>
<name>A0A7J7VVD9_PIPKU</name>
<organism evidence="2 3">
    <name type="scientific">Pipistrellus kuhlii</name>
    <name type="common">Kuhl's pipistrelle</name>
    <dbReference type="NCBI Taxonomy" id="59472"/>
    <lineage>
        <taxon>Eukaryota</taxon>
        <taxon>Metazoa</taxon>
        <taxon>Chordata</taxon>
        <taxon>Craniata</taxon>
        <taxon>Vertebrata</taxon>
        <taxon>Euteleostomi</taxon>
        <taxon>Mammalia</taxon>
        <taxon>Eutheria</taxon>
        <taxon>Laurasiatheria</taxon>
        <taxon>Chiroptera</taxon>
        <taxon>Yangochiroptera</taxon>
        <taxon>Vespertilionidae</taxon>
        <taxon>Pipistrellus</taxon>
    </lineage>
</organism>
<evidence type="ECO:0000313" key="2">
    <source>
        <dbReference type="EMBL" id="KAF6329008.1"/>
    </source>
</evidence>
<dbReference type="Proteomes" id="UP000558488">
    <property type="component" value="Unassembled WGS sequence"/>
</dbReference>
<keyword evidence="3" id="KW-1185">Reference proteome</keyword>
<proteinExistence type="predicted"/>
<dbReference type="AlphaFoldDB" id="A0A7J7VVD9"/>
<comment type="caution">
    <text evidence="2">The sequence shown here is derived from an EMBL/GenBank/DDBJ whole genome shotgun (WGS) entry which is preliminary data.</text>
</comment>
<feature type="region of interest" description="Disordered" evidence="1">
    <location>
        <begin position="112"/>
        <end position="133"/>
    </location>
</feature>
<reference evidence="2 3" key="1">
    <citation type="journal article" date="2020" name="Nature">
        <title>Six reference-quality genomes reveal evolution of bat adaptations.</title>
        <authorList>
            <person name="Jebb D."/>
            <person name="Huang Z."/>
            <person name="Pippel M."/>
            <person name="Hughes G.M."/>
            <person name="Lavrichenko K."/>
            <person name="Devanna P."/>
            <person name="Winkler S."/>
            <person name="Jermiin L.S."/>
            <person name="Skirmuntt E.C."/>
            <person name="Katzourakis A."/>
            <person name="Burkitt-Gray L."/>
            <person name="Ray D.A."/>
            <person name="Sullivan K.A.M."/>
            <person name="Roscito J.G."/>
            <person name="Kirilenko B.M."/>
            <person name="Davalos L.M."/>
            <person name="Corthals A.P."/>
            <person name="Power M.L."/>
            <person name="Jones G."/>
            <person name="Ransome R.D."/>
            <person name="Dechmann D.K.N."/>
            <person name="Locatelli A.G."/>
            <person name="Puechmaille S.J."/>
            <person name="Fedrigo O."/>
            <person name="Jarvis E.D."/>
            <person name="Hiller M."/>
            <person name="Vernes S.C."/>
            <person name="Myers E.W."/>
            <person name="Teeling E.C."/>
        </authorList>
    </citation>
    <scope>NUCLEOTIDE SEQUENCE [LARGE SCALE GENOMIC DNA]</scope>
    <source>
        <strain evidence="2">MPipKuh1</strain>
        <tissue evidence="2">Flight muscle</tissue>
    </source>
</reference>
<protein>
    <submittedName>
        <fullName evidence="2">Uncharacterized protein</fullName>
    </submittedName>
</protein>
<evidence type="ECO:0000313" key="3">
    <source>
        <dbReference type="Proteomes" id="UP000558488"/>
    </source>
</evidence>
<evidence type="ECO:0000256" key="1">
    <source>
        <dbReference type="SAM" id="MobiDB-lite"/>
    </source>
</evidence>
<sequence length="154" mass="16682">MGDTLPSVHHMAVSAFLPIHVCPCPPGVSHARPAQQLWTKADHERGATNRPHSRAACFYGSRNAGWFGTGSSRSQSPFFSSLPGLQRGLPGRSHFVPQPRAGVLTPRRKSHCVHGSAPAPYSPPPHLPHSPRQGECSLEPFKIGNHTKLCLMAF</sequence>
<gene>
    <name evidence="2" type="ORF">mPipKuh1_008326</name>
</gene>